<evidence type="ECO:0000313" key="8">
    <source>
        <dbReference type="EMBL" id="SFS42050.1"/>
    </source>
</evidence>
<organism evidence="8 9">
    <name type="scientific">Brevundimonas viscosa</name>
    <dbReference type="NCBI Taxonomy" id="871741"/>
    <lineage>
        <taxon>Bacteria</taxon>
        <taxon>Pseudomonadati</taxon>
        <taxon>Pseudomonadota</taxon>
        <taxon>Alphaproteobacteria</taxon>
        <taxon>Caulobacterales</taxon>
        <taxon>Caulobacteraceae</taxon>
        <taxon>Brevundimonas</taxon>
    </lineage>
</organism>
<name>A0A1I6PPK5_9CAUL</name>
<comment type="catalytic activity">
    <reaction evidence="1 7">
        <text>Hydrolysis of (1-&gt;4)-beta-linkages between N-acetylmuramic acid and N-acetyl-D-glucosamine residues in a peptidoglycan and between N-acetyl-D-glucosamine residues in chitodextrins.</text>
        <dbReference type="EC" id="3.2.1.17"/>
    </reaction>
</comment>
<dbReference type="Pfam" id="PF00959">
    <property type="entry name" value="Phage_lysozyme"/>
    <property type="match status" value="1"/>
</dbReference>
<dbReference type="HAMAP" id="MF_04110">
    <property type="entry name" value="ENDOLYSIN_T4"/>
    <property type="match status" value="1"/>
</dbReference>
<comment type="similarity">
    <text evidence="7">Belongs to the glycosyl hydrolase 24 family.</text>
</comment>
<sequence length="192" mass="20714">MSRKALFDAVRPFAPGGKLMPLHVEAIDELADMFALPREGEAMKVSRAGIDLIHSFEGFRSEAYVDPGTGGLPITIGFGSTTDEEGRPIKLGTVWSRERAAARFQMDLDRFAAGVLDALDGSPTTQGQFDAMVSLAYNVGLANFRGSTLLKMHKAGDYAGARQQFGRWNRAGGRVMAGLTRRRAAEAALYAS</sequence>
<dbReference type="CDD" id="cd00737">
    <property type="entry name" value="lyz_endolysin_autolysin"/>
    <property type="match status" value="1"/>
</dbReference>
<keyword evidence="9" id="KW-1185">Reference proteome</keyword>
<reference evidence="9" key="1">
    <citation type="submission" date="2016-10" db="EMBL/GenBank/DDBJ databases">
        <authorList>
            <person name="Varghese N."/>
            <person name="Submissions S."/>
        </authorList>
    </citation>
    <scope>NUCLEOTIDE SEQUENCE [LARGE SCALE GENOMIC DNA]</scope>
    <source>
        <strain evidence="9">CGMCC 1.10683</strain>
    </source>
</reference>
<dbReference type="EMBL" id="FOZV01000002">
    <property type="protein sequence ID" value="SFS42050.1"/>
    <property type="molecule type" value="Genomic_DNA"/>
</dbReference>
<dbReference type="STRING" id="871741.SAMN05192570_1152"/>
<dbReference type="Gene3D" id="1.10.530.40">
    <property type="match status" value="1"/>
</dbReference>
<dbReference type="Proteomes" id="UP000198788">
    <property type="component" value="Unassembled WGS sequence"/>
</dbReference>
<evidence type="ECO:0000313" key="9">
    <source>
        <dbReference type="Proteomes" id="UP000198788"/>
    </source>
</evidence>
<evidence type="ECO:0000256" key="4">
    <source>
        <dbReference type="ARBA" id="ARBA00022801"/>
    </source>
</evidence>
<dbReference type="GO" id="GO:0016998">
    <property type="term" value="P:cell wall macromolecule catabolic process"/>
    <property type="evidence" value="ECO:0007669"/>
    <property type="project" value="InterPro"/>
</dbReference>
<dbReference type="RefSeq" id="WP_218151416.1">
    <property type="nucleotide sequence ID" value="NZ_FOZV01000002.1"/>
</dbReference>
<dbReference type="InterPro" id="IPR033907">
    <property type="entry name" value="Endolysin_autolysin"/>
</dbReference>
<gene>
    <name evidence="8" type="ORF">SAMN05192570_1152</name>
</gene>
<dbReference type="EC" id="3.2.1.17" evidence="7"/>
<accession>A0A1I6PPK5</accession>
<dbReference type="PANTHER" id="PTHR38107">
    <property type="match status" value="1"/>
</dbReference>
<keyword evidence="4 7" id="KW-0378">Hydrolase</keyword>
<keyword evidence="6 7" id="KW-0326">Glycosidase</keyword>
<protein>
    <recommendedName>
        <fullName evidence="7">Lysozyme</fullName>
        <ecNumber evidence="7">3.2.1.17</ecNumber>
    </recommendedName>
</protein>
<dbReference type="InterPro" id="IPR051018">
    <property type="entry name" value="Bacteriophage_GH24"/>
</dbReference>
<keyword evidence="5" id="KW-1035">Host cytoplasm</keyword>
<evidence type="ECO:0000256" key="2">
    <source>
        <dbReference type="ARBA" id="ARBA00022529"/>
    </source>
</evidence>
<dbReference type="AlphaFoldDB" id="A0A1I6PPK5"/>
<dbReference type="GO" id="GO:0031640">
    <property type="term" value="P:killing of cells of another organism"/>
    <property type="evidence" value="ECO:0007669"/>
    <property type="project" value="UniProtKB-KW"/>
</dbReference>
<dbReference type="InterPro" id="IPR034690">
    <property type="entry name" value="Endolysin_T4_type"/>
</dbReference>
<evidence type="ECO:0000256" key="1">
    <source>
        <dbReference type="ARBA" id="ARBA00000632"/>
    </source>
</evidence>
<keyword evidence="2 7" id="KW-0929">Antimicrobial</keyword>
<dbReference type="PANTHER" id="PTHR38107:SF3">
    <property type="entry name" value="LYSOZYME RRRD-RELATED"/>
    <property type="match status" value="1"/>
</dbReference>
<dbReference type="GO" id="GO:0003796">
    <property type="term" value="F:lysozyme activity"/>
    <property type="evidence" value="ECO:0007669"/>
    <property type="project" value="UniProtKB-EC"/>
</dbReference>
<dbReference type="InterPro" id="IPR002196">
    <property type="entry name" value="Glyco_hydro_24"/>
</dbReference>
<dbReference type="GO" id="GO:0009253">
    <property type="term" value="P:peptidoglycan catabolic process"/>
    <property type="evidence" value="ECO:0007669"/>
    <property type="project" value="InterPro"/>
</dbReference>
<proteinExistence type="inferred from homology"/>
<evidence type="ECO:0000256" key="6">
    <source>
        <dbReference type="ARBA" id="ARBA00023295"/>
    </source>
</evidence>
<evidence type="ECO:0000256" key="3">
    <source>
        <dbReference type="ARBA" id="ARBA00022638"/>
    </source>
</evidence>
<dbReference type="SUPFAM" id="SSF53955">
    <property type="entry name" value="Lysozyme-like"/>
    <property type="match status" value="1"/>
</dbReference>
<dbReference type="GO" id="GO:0042742">
    <property type="term" value="P:defense response to bacterium"/>
    <property type="evidence" value="ECO:0007669"/>
    <property type="project" value="UniProtKB-KW"/>
</dbReference>
<dbReference type="InterPro" id="IPR023347">
    <property type="entry name" value="Lysozyme_dom_sf"/>
</dbReference>
<evidence type="ECO:0000256" key="7">
    <source>
        <dbReference type="RuleBase" id="RU003788"/>
    </source>
</evidence>
<keyword evidence="3 7" id="KW-0081">Bacteriolytic enzyme</keyword>
<evidence type="ECO:0000256" key="5">
    <source>
        <dbReference type="ARBA" id="ARBA00023200"/>
    </source>
</evidence>
<dbReference type="InterPro" id="IPR023346">
    <property type="entry name" value="Lysozyme-like_dom_sf"/>
</dbReference>